<feature type="transmembrane region" description="Helical" evidence="13">
    <location>
        <begin position="231"/>
        <end position="253"/>
    </location>
</feature>
<keyword evidence="7" id="KW-1003">Cell membrane</keyword>
<evidence type="ECO:0000256" key="10">
    <source>
        <dbReference type="ARBA" id="ARBA00023065"/>
    </source>
</evidence>
<keyword evidence="11 13" id="KW-0472">Membrane</keyword>
<dbReference type="InterPro" id="IPR050222">
    <property type="entry name" value="MATE_MdtK"/>
</dbReference>
<dbReference type="CDD" id="cd13138">
    <property type="entry name" value="MATE_yoeA_like"/>
    <property type="match status" value="1"/>
</dbReference>
<comment type="similarity">
    <text evidence="3">Belongs to the multi antimicrobial extrusion (MATE) (TC 2.A.66.1) family.</text>
</comment>
<dbReference type="EMBL" id="JANGCH010000028">
    <property type="protein sequence ID" value="MCQ5122717.1"/>
    <property type="molecule type" value="Genomic_DNA"/>
</dbReference>
<evidence type="ECO:0000313" key="15">
    <source>
        <dbReference type="Proteomes" id="UP001524435"/>
    </source>
</evidence>
<accession>A0ABT1SNA5</accession>
<gene>
    <name evidence="14" type="ORF">NE663_10690</name>
</gene>
<dbReference type="Pfam" id="PF01554">
    <property type="entry name" value="MatE"/>
    <property type="match status" value="2"/>
</dbReference>
<evidence type="ECO:0000256" key="4">
    <source>
        <dbReference type="ARBA" id="ARBA00020268"/>
    </source>
</evidence>
<evidence type="ECO:0000256" key="7">
    <source>
        <dbReference type="ARBA" id="ARBA00022475"/>
    </source>
</evidence>
<evidence type="ECO:0000256" key="11">
    <source>
        <dbReference type="ARBA" id="ARBA00023136"/>
    </source>
</evidence>
<comment type="caution">
    <text evidence="14">The sequence shown here is derived from an EMBL/GenBank/DDBJ whole genome shotgun (WGS) entry which is preliminary data.</text>
</comment>
<evidence type="ECO:0000256" key="2">
    <source>
        <dbReference type="ARBA" id="ARBA00004651"/>
    </source>
</evidence>
<evidence type="ECO:0000256" key="6">
    <source>
        <dbReference type="ARBA" id="ARBA00022449"/>
    </source>
</evidence>
<evidence type="ECO:0000256" key="1">
    <source>
        <dbReference type="ARBA" id="ARBA00003408"/>
    </source>
</evidence>
<feature type="transmembrane region" description="Helical" evidence="13">
    <location>
        <begin position="129"/>
        <end position="147"/>
    </location>
</feature>
<dbReference type="PANTHER" id="PTHR43298">
    <property type="entry name" value="MULTIDRUG RESISTANCE PROTEIN NORM-RELATED"/>
    <property type="match status" value="1"/>
</dbReference>
<evidence type="ECO:0000256" key="9">
    <source>
        <dbReference type="ARBA" id="ARBA00022989"/>
    </source>
</evidence>
<feature type="transmembrane region" description="Helical" evidence="13">
    <location>
        <begin position="93"/>
        <end position="114"/>
    </location>
</feature>
<dbReference type="InterPro" id="IPR002528">
    <property type="entry name" value="MATE_fam"/>
</dbReference>
<feature type="transmembrane region" description="Helical" evidence="13">
    <location>
        <begin position="402"/>
        <end position="425"/>
    </location>
</feature>
<dbReference type="PANTHER" id="PTHR43298:SF2">
    <property type="entry name" value="FMN_FAD EXPORTER YEEO-RELATED"/>
    <property type="match status" value="1"/>
</dbReference>
<sequence length="431" mass="46955">MITETPQKALLHFSLPLLAGSIFQNLYNVFDSMIVGQMLGKEALSAVGNSYVPMLIVNSVLLGVSSGISILVSQCYGAQKQVDAQECIGTVHAITTIVGFGLSILALISGYGIFRAMNIPENILETATSYWRMIAVGIPCSAIYNFYSAIIRAKGNSKFPVQNIGISCVLNILLDLLFVGALGMGVLGAAAATVISQSITAGVTIIYLYHFDKAFFVVHPNLHRVLPILKLSITGIIQNSASAVSMFFIQGLINQYGVNAISAYTSAYKIESILTIPAVNLGTALSVFVGQNVGAKQLKRTQEGVRASFKIAFFICIITISVIWIFAPTFMFLLVGNEKAVIEIGVKYLHIISFTFPFCVSLYLLTNFLRGAGEVAYPLFNTILELSVRTILAFYLNDCIGFIGILLCRPISFVISTISLSYRYFSEKWQR</sequence>
<dbReference type="InterPro" id="IPR048279">
    <property type="entry name" value="MdtK-like"/>
</dbReference>
<dbReference type="Proteomes" id="UP001524435">
    <property type="component" value="Unassembled WGS sequence"/>
</dbReference>
<keyword evidence="15" id="KW-1185">Reference proteome</keyword>
<keyword evidence="6" id="KW-0050">Antiport</keyword>
<feature type="transmembrane region" description="Helical" evidence="13">
    <location>
        <begin position="348"/>
        <end position="365"/>
    </location>
</feature>
<comment type="function">
    <text evidence="1">Multidrug efflux pump.</text>
</comment>
<keyword evidence="5" id="KW-0813">Transport</keyword>
<protein>
    <recommendedName>
        <fullName evidence="4">Probable multidrug resistance protein NorM</fullName>
    </recommendedName>
    <alternativeName>
        <fullName evidence="12">Multidrug-efflux transporter</fullName>
    </alternativeName>
</protein>
<dbReference type="PIRSF" id="PIRSF006603">
    <property type="entry name" value="DinF"/>
    <property type="match status" value="1"/>
</dbReference>
<evidence type="ECO:0000256" key="8">
    <source>
        <dbReference type="ARBA" id="ARBA00022692"/>
    </source>
</evidence>
<feature type="transmembrane region" description="Helical" evidence="13">
    <location>
        <begin position="186"/>
        <end position="210"/>
    </location>
</feature>
<name>A0ABT1SNA5_9FIRM</name>
<feature type="transmembrane region" description="Helical" evidence="13">
    <location>
        <begin position="9"/>
        <end position="30"/>
    </location>
</feature>
<organism evidence="14 15">
    <name type="scientific">Massilicoli timonensis</name>
    <dbReference type="NCBI Taxonomy" id="2015901"/>
    <lineage>
        <taxon>Bacteria</taxon>
        <taxon>Bacillati</taxon>
        <taxon>Bacillota</taxon>
        <taxon>Erysipelotrichia</taxon>
        <taxon>Erysipelotrichales</taxon>
        <taxon>Erysipelotrichaceae</taxon>
        <taxon>Massilicoli</taxon>
    </lineage>
</organism>
<feature type="transmembrane region" description="Helical" evidence="13">
    <location>
        <begin position="159"/>
        <end position="180"/>
    </location>
</feature>
<comment type="subcellular location">
    <subcellularLocation>
        <location evidence="2">Cell membrane</location>
        <topology evidence="2">Multi-pass membrane protein</topology>
    </subcellularLocation>
</comment>
<evidence type="ECO:0000256" key="13">
    <source>
        <dbReference type="SAM" id="Phobius"/>
    </source>
</evidence>
<proteinExistence type="inferred from homology"/>
<evidence type="ECO:0000256" key="12">
    <source>
        <dbReference type="ARBA" id="ARBA00031636"/>
    </source>
</evidence>
<evidence type="ECO:0000313" key="14">
    <source>
        <dbReference type="EMBL" id="MCQ5122717.1"/>
    </source>
</evidence>
<keyword evidence="10" id="KW-0406">Ion transport</keyword>
<dbReference type="RefSeq" id="WP_256198371.1">
    <property type="nucleotide sequence ID" value="NZ_JANGCH010000028.1"/>
</dbReference>
<evidence type="ECO:0000256" key="3">
    <source>
        <dbReference type="ARBA" id="ARBA00010199"/>
    </source>
</evidence>
<keyword evidence="8 13" id="KW-0812">Transmembrane</keyword>
<feature type="transmembrane region" description="Helical" evidence="13">
    <location>
        <begin position="273"/>
        <end position="290"/>
    </location>
</feature>
<reference evidence="14 15" key="1">
    <citation type="submission" date="2022-06" db="EMBL/GenBank/DDBJ databases">
        <title>Isolation of gut microbiota from human fecal samples.</title>
        <authorList>
            <person name="Pamer E.G."/>
            <person name="Barat B."/>
            <person name="Waligurski E."/>
            <person name="Medina S."/>
            <person name="Paddock L."/>
            <person name="Mostad J."/>
        </authorList>
    </citation>
    <scope>NUCLEOTIDE SEQUENCE [LARGE SCALE GENOMIC DNA]</scope>
    <source>
        <strain evidence="14 15">DFI.6.1</strain>
    </source>
</reference>
<feature type="transmembrane region" description="Helical" evidence="13">
    <location>
        <begin position="311"/>
        <end position="336"/>
    </location>
</feature>
<evidence type="ECO:0000256" key="5">
    <source>
        <dbReference type="ARBA" id="ARBA00022448"/>
    </source>
</evidence>
<dbReference type="NCBIfam" id="TIGR00797">
    <property type="entry name" value="matE"/>
    <property type="match status" value="1"/>
</dbReference>
<feature type="transmembrane region" description="Helical" evidence="13">
    <location>
        <begin position="377"/>
        <end position="396"/>
    </location>
</feature>
<keyword evidence="9 13" id="KW-1133">Transmembrane helix</keyword>
<feature type="transmembrane region" description="Helical" evidence="13">
    <location>
        <begin position="50"/>
        <end position="72"/>
    </location>
</feature>